<dbReference type="SUPFAM" id="SSF56796">
    <property type="entry name" value="Dehydroquinate synthase-like"/>
    <property type="match status" value="1"/>
</dbReference>
<reference evidence="7 8" key="1">
    <citation type="submission" date="2018-07" db="EMBL/GenBank/DDBJ databases">
        <title>The complete nuclear genome of the prasinophyte Chloropicon primus (CCMP1205).</title>
        <authorList>
            <person name="Pombert J.-F."/>
            <person name="Otis C."/>
            <person name="Turmel M."/>
            <person name="Lemieux C."/>
        </authorList>
    </citation>
    <scope>NUCLEOTIDE SEQUENCE [LARGE SCALE GENOMIC DNA]</scope>
    <source>
        <strain evidence="7 8">CCMP1205</strain>
    </source>
</reference>
<dbReference type="InterPro" id="IPR001670">
    <property type="entry name" value="ADH_Fe/GldA"/>
</dbReference>
<evidence type="ECO:0000256" key="4">
    <source>
        <dbReference type="SAM" id="MobiDB-lite"/>
    </source>
</evidence>
<dbReference type="GO" id="GO:0004022">
    <property type="term" value="F:alcohol dehydrogenase (NAD+) activity"/>
    <property type="evidence" value="ECO:0007669"/>
    <property type="project" value="TreeGrafter"/>
</dbReference>
<accession>A0A5B8MQE0</accession>
<dbReference type="PANTHER" id="PTHR11496">
    <property type="entry name" value="ALCOHOL DEHYDROGENASE"/>
    <property type="match status" value="1"/>
</dbReference>
<protein>
    <submittedName>
        <fullName evidence="7">Alcohol dehydrogenase</fullName>
    </submittedName>
</protein>
<dbReference type="Gene3D" id="1.20.1090.10">
    <property type="entry name" value="Dehydroquinate synthase-like - alpha domain"/>
    <property type="match status" value="1"/>
</dbReference>
<evidence type="ECO:0000256" key="1">
    <source>
        <dbReference type="ARBA" id="ARBA00007358"/>
    </source>
</evidence>
<proteinExistence type="inferred from homology"/>
<keyword evidence="3" id="KW-0520">NAD</keyword>
<feature type="domain" description="Fe-containing alcohol dehydrogenase-like C-terminal" evidence="6">
    <location>
        <begin position="229"/>
        <end position="429"/>
    </location>
</feature>
<dbReference type="Pfam" id="PF25137">
    <property type="entry name" value="ADH_Fe_C"/>
    <property type="match status" value="1"/>
</dbReference>
<evidence type="ECO:0000313" key="7">
    <source>
        <dbReference type="EMBL" id="QDZ22918.1"/>
    </source>
</evidence>
<organism evidence="7 8">
    <name type="scientific">Chloropicon primus</name>
    <dbReference type="NCBI Taxonomy" id="1764295"/>
    <lineage>
        <taxon>Eukaryota</taxon>
        <taxon>Viridiplantae</taxon>
        <taxon>Chlorophyta</taxon>
        <taxon>Chloropicophyceae</taxon>
        <taxon>Chloropicales</taxon>
        <taxon>Chloropicaceae</taxon>
        <taxon>Chloropicon</taxon>
    </lineage>
</organism>
<dbReference type="EMBL" id="CP031042">
    <property type="protein sequence ID" value="QDZ22918.1"/>
    <property type="molecule type" value="Genomic_DNA"/>
</dbReference>
<evidence type="ECO:0000256" key="3">
    <source>
        <dbReference type="ARBA" id="ARBA00023027"/>
    </source>
</evidence>
<dbReference type="OrthoDB" id="339764at2759"/>
<dbReference type="AlphaFoldDB" id="A0A5B8MQE0"/>
<dbReference type="STRING" id="1764295.A0A5B8MQE0"/>
<dbReference type="Proteomes" id="UP000316726">
    <property type="component" value="Chromosome 9"/>
</dbReference>
<dbReference type="PROSITE" id="PS00913">
    <property type="entry name" value="ADH_IRON_1"/>
    <property type="match status" value="1"/>
</dbReference>
<sequence length="431" mass="45203">MNIIQATNLRPRPPGSGIGPGSRPSTSKRWSQSRPRALPGFEFTSGKIVFGRNAFEKVPSLVQGYQQQLEEDCGVFIVCGSADRLSRPLAGALGSAGVDNIKVFHVAKEPTVELVQEATREAKGCGVVVAVGGGAAIDTAKAVSVMLTNGGADPDPLDFLEVVGRGLPIEKPGVPFIACPSTAGVGSEVTKNAVLGAGPQKVSMRSPFLVPSVAVVDPVLTVSCPKTTTAYTGLDALVQCIEPYCTHLATPLSDLYARQGIVYGARSLRLAFDEPQNLDAREDMSLCGLFSGVALANSKLGSVHGFAGVLGGMFPTAPHGAVCGRLLPPCWKSNYEACQSEGSEQSSKALKRMEEVASLLLDRQNASVEEAHAWMRSLVEHLQVPGLRSWGMGEKDIPMAVEKSAGSSSMQGNPVKLSHGVLADILAEALD</sequence>
<gene>
    <name evidence="7" type="ORF">A3770_09p54360</name>
</gene>
<dbReference type="CDD" id="cd08183">
    <property type="entry name" value="Fe-ADH-like"/>
    <property type="match status" value="1"/>
</dbReference>
<dbReference type="InterPro" id="IPR039697">
    <property type="entry name" value="Alcohol_dehydrogenase_Fe"/>
</dbReference>
<dbReference type="Pfam" id="PF00465">
    <property type="entry name" value="Fe-ADH"/>
    <property type="match status" value="1"/>
</dbReference>
<keyword evidence="8" id="KW-1185">Reference proteome</keyword>
<comment type="similarity">
    <text evidence="1">Belongs to the iron-containing alcohol dehydrogenase family.</text>
</comment>
<dbReference type="InterPro" id="IPR018211">
    <property type="entry name" value="ADH_Fe_CS"/>
</dbReference>
<feature type="domain" description="Alcohol dehydrogenase iron-type/glycerol dehydrogenase GldA" evidence="5">
    <location>
        <begin position="47"/>
        <end position="218"/>
    </location>
</feature>
<keyword evidence="2" id="KW-0560">Oxidoreductase</keyword>
<evidence type="ECO:0000259" key="5">
    <source>
        <dbReference type="Pfam" id="PF00465"/>
    </source>
</evidence>
<dbReference type="GO" id="GO:0046872">
    <property type="term" value="F:metal ion binding"/>
    <property type="evidence" value="ECO:0007669"/>
    <property type="project" value="InterPro"/>
</dbReference>
<feature type="region of interest" description="Disordered" evidence="4">
    <location>
        <begin position="1"/>
        <end position="36"/>
    </location>
</feature>
<dbReference type="PANTHER" id="PTHR11496:SF102">
    <property type="entry name" value="ALCOHOL DEHYDROGENASE 4"/>
    <property type="match status" value="1"/>
</dbReference>
<evidence type="ECO:0000256" key="2">
    <source>
        <dbReference type="ARBA" id="ARBA00023002"/>
    </source>
</evidence>
<dbReference type="Gene3D" id="3.40.50.1970">
    <property type="match status" value="1"/>
</dbReference>
<dbReference type="InterPro" id="IPR056798">
    <property type="entry name" value="ADH_Fe_C"/>
</dbReference>
<evidence type="ECO:0000313" key="8">
    <source>
        <dbReference type="Proteomes" id="UP000316726"/>
    </source>
</evidence>
<evidence type="ECO:0000259" key="6">
    <source>
        <dbReference type="Pfam" id="PF25137"/>
    </source>
</evidence>
<name>A0A5B8MQE0_9CHLO</name>